<dbReference type="InterPro" id="IPR000477">
    <property type="entry name" value="RT_dom"/>
</dbReference>
<protein>
    <submittedName>
        <fullName evidence="2">Putative reverse transcriptase, maturase and HNH endonuclease</fullName>
    </submittedName>
</protein>
<keyword evidence="2" id="KW-0150">Chloroplast</keyword>
<dbReference type="InterPro" id="IPR043502">
    <property type="entry name" value="DNA/RNA_pol_sf"/>
</dbReference>
<dbReference type="PROSITE" id="PS50878">
    <property type="entry name" value="RT_POL"/>
    <property type="match status" value="1"/>
</dbReference>
<dbReference type="GO" id="GO:0005739">
    <property type="term" value="C:mitochondrion"/>
    <property type="evidence" value="ECO:0007669"/>
    <property type="project" value="UniProtKB-ARBA"/>
</dbReference>
<dbReference type="CDD" id="cd01651">
    <property type="entry name" value="RT_G2_intron"/>
    <property type="match status" value="1"/>
</dbReference>
<dbReference type="Pfam" id="PF01348">
    <property type="entry name" value="Intron_maturas2"/>
    <property type="match status" value="1"/>
</dbReference>
<dbReference type="GO" id="GO:0006315">
    <property type="term" value="P:homing of group II introns"/>
    <property type="evidence" value="ECO:0007669"/>
    <property type="project" value="TreeGrafter"/>
</dbReference>
<keyword evidence="2" id="KW-0695">RNA-directed DNA polymerase</keyword>
<evidence type="ECO:0000259" key="1">
    <source>
        <dbReference type="PROSITE" id="PS50878"/>
    </source>
</evidence>
<keyword evidence="2" id="KW-0255">Endonuclease</keyword>
<dbReference type="EMBL" id="KT625415">
    <property type="protein sequence ID" value="ALO63097.1"/>
    <property type="molecule type" value="Genomic_DNA"/>
</dbReference>
<dbReference type="SMART" id="SM00507">
    <property type="entry name" value="HNHc"/>
    <property type="match status" value="1"/>
</dbReference>
<dbReference type="GO" id="GO:0004519">
    <property type="term" value="F:endonuclease activity"/>
    <property type="evidence" value="ECO:0007669"/>
    <property type="project" value="UniProtKB-KW"/>
</dbReference>
<dbReference type="CDD" id="cd00085">
    <property type="entry name" value="HNHc"/>
    <property type="match status" value="1"/>
</dbReference>
<name>A0A0S2LPH6_9CHLO</name>
<dbReference type="PANTHER" id="PTHR33642:SF4">
    <property type="entry name" value="COX1_OXI3 INTRON 1 PROTEIN-RELATED"/>
    <property type="match status" value="1"/>
</dbReference>
<dbReference type="InterPro" id="IPR024937">
    <property type="entry name" value="Domain_X"/>
</dbReference>
<keyword evidence="2" id="KW-0808">Transferase</keyword>
<feature type="domain" description="Reverse transcriptase" evidence="1">
    <location>
        <begin position="108"/>
        <end position="437"/>
    </location>
</feature>
<gene>
    <name evidence="2" type="primary">orf744</name>
</gene>
<accession>A0A0S2LPH6</accession>
<dbReference type="GeneID" id="26378759"/>
<keyword evidence="2" id="KW-0548">Nucleotidyltransferase</keyword>
<reference evidence="2" key="1">
    <citation type="journal article" date="2015" name="BMC Evol. Biol.">
        <title>Chloroplast phylogenomic analysis of chlorophyte green algae identifies a novel lineage sister to the Sphaeropleales (Chlorophyceae).</title>
        <authorList>
            <person name="Lemieux C."/>
            <person name="Vincent A.T."/>
            <person name="Labarre A."/>
            <person name="Otis C."/>
            <person name="Turmel M."/>
        </authorList>
    </citation>
    <scope>NUCLEOTIDE SEQUENCE</scope>
</reference>
<dbReference type="GO" id="GO:0090615">
    <property type="term" value="P:mitochondrial mRNA processing"/>
    <property type="evidence" value="ECO:0007669"/>
    <property type="project" value="TreeGrafter"/>
</dbReference>
<proteinExistence type="predicted"/>
<dbReference type="SUPFAM" id="SSF56672">
    <property type="entry name" value="DNA/RNA polymerases"/>
    <property type="match status" value="1"/>
</dbReference>
<keyword evidence="2" id="KW-0378">Hydrolase</keyword>
<geneLocation type="chloroplast" evidence="2"/>
<organism evidence="2">
    <name type="scientific">Hafniomonas laevis</name>
    <dbReference type="NCBI Taxonomy" id="436124"/>
    <lineage>
        <taxon>Eukaryota</taxon>
        <taxon>Viridiplantae</taxon>
        <taxon>Chlorophyta</taxon>
        <taxon>core chlorophytes</taxon>
        <taxon>Chlorophyceae</taxon>
        <taxon>CS clade</taxon>
        <taxon>Chlamydomonadales</taxon>
        <taxon>Dunaliellaceae</taxon>
        <taxon>Hafniomonas</taxon>
    </lineage>
</organism>
<dbReference type="GO" id="GO:0003964">
    <property type="term" value="F:RNA-directed DNA polymerase activity"/>
    <property type="evidence" value="ECO:0007669"/>
    <property type="project" value="UniProtKB-KW"/>
</dbReference>
<dbReference type="AlphaFoldDB" id="A0A0S2LPH6"/>
<keyword evidence="2" id="KW-0934">Plastid</keyword>
<evidence type="ECO:0000313" key="2">
    <source>
        <dbReference type="EMBL" id="ALO63097.1"/>
    </source>
</evidence>
<sequence>MARKKRVISQEKWDEVEALKPEFEKALEPLTILWKIGKEDPNYKFNNLMSIITDETYLINAMGTVMGNKSALTEGPDSITSDAASLNTIKEISESLKAGTFRFKPIRRIYIDKTGQKRNVNKEICKLAKEGNLTPEAVKAIKARPLGIPSFTDKIVQEAIRLVLDAIYEPLFLQLNCNFGFRKGHGCHDAIYNTFLKAKSMNFAIEADITGAFDNVDFEILMNILRKKIADEKFLKLILGGLKCGILFQNNIEDSKVGTTQGSLVSPLLFNIYFHEFDIYINSTVKEKIEHINVSEKRIATPRHNGRFAVARRKYRLNVADYQKADQTAFLKYGKNSQEFLKTHNKYLEVRQNFFELDRLQRSLPTYNYRKQLIRWYYVRYADDWIFFTNGPTELVKELKSEFASWLKENLKLTLSETKTKITNLYKDKCHFLGFQFRHSNTQRLQLVGKFKKTNLKIMDKTKKSVEKIEEPENIKKSLTTNPSLIFAFDRERVLNKFITSRFIKKEKGNYFGKSKSEWTTLEIPEIINRFNYVIRGYANYYGPMTYYPNDIQVLHYYLQYSCIHTIANKLNLSTRGVMKKFGKNVSITYEAITEKRSKDGSTYTETSQKTVKLLTWKETQDIIAAAVQFVKRQASEMSKKPNTPLTSSFMLRKNEDNLTRYKVNWRTKYKLSKYCAICGSTEDIEYHHVKHIKVGKVEGFLQVMKQLNRKQIPCCRKCHMKIHKGEYDGMALSDLYDEELIII</sequence>
<keyword evidence="2" id="KW-0540">Nuclease</keyword>
<dbReference type="InterPro" id="IPR003615">
    <property type="entry name" value="HNH_nuc"/>
</dbReference>
<dbReference type="PANTHER" id="PTHR33642">
    <property type="entry name" value="COX1/OXI3 INTRON 1 PROTEIN-RELATED"/>
    <property type="match status" value="1"/>
</dbReference>
<dbReference type="RefSeq" id="YP_009184986.1">
    <property type="nucleotide sequence ID" value="NC_028583.1"/>
</dbReference>
<dbReference type="Pfam" id="PF00078">
    <property type="entry name" value="RVT_1"/>
    <property type="match status" value="2"/>
</dbReference>